<evidence type="ECO:0000313" key="18">
    <source>
        <dbReference type="Ensembl" id="ENSOMEP00000002643.1"/>
    </source>
</evidence>
<reference evidence="18" key="1">
    <citation type="submission" date="2025-08" db="UniProtKB">
        <authorList>
            <consortium name="Ensembl"/>
        </authorList>
    </citation>
    <scope>IDENTIFICATION</scope>
</reference>
<evidence type="ECO:0000256" key="1">
    <source>
        <dbReference type="ARBA" id="ARBA00004496"/>
    </source>
</evidence>
<evidence type="ECO:0000256" key="12">
    <source>
        <dbReference type="PIRSR" id="PIRSR601885-3"/>
    </source>
</evidence>
<dbReference type="Ensembl" id="ENSOMET00000012143.1">
    <property type="protein sequence ID" value="ENSOMEP00000002643.1"/>
    <property type="gene ID" value="ENSOMEG00000003599.1"/>
</dbReference>
<dbReference type="Gene3D" id="2.60.60.20">
    <property type="entry name" value="PLAT/LH2 domain"/>
    <property type="match status" value="1"/>
</dbReference>
<comment type="subcellular location">
    <subcellularLocation>
        <location evidence="1">Cytoplasm</location>
    </subcellularLocation>
</comment>
<dbReference type="AlphaFoldDB" id="A0A3B3BC85"/>
<feature type="domain" description="Lipoxygenase" evidence="17">
    <location>
        <begin position="142"/>
        <end position="691"/>
    </location>
</feature>
<dbReference type="InterPro" id="IPR020833">
    <property type="entry name" value="LipOase_Fe_BS"/>
</dbReference>
<dbReference type="GO" id="GO:0016702">
    <property type="term" value="F:oxidoreductase activity, acting on single donors with incorporation of molecular oxygen, incorporation of two atoms of oxygen"/>
    <property type="evidence" value="ECO:0007669"/>
    <property type="project" value="InterPro"/>
</dbReference>
<dbReference type="OrthoDB" id="407298at2759"/>
<keyword evidence="19" id="KW-1185">Reference proteome</keyword>
<feature type="binding site" evidence="11">
    <location>
        <position position="42"/>
    </location>
    <ligand>
        <name>Ca(2+)</name>
        <dbReference type="ChEBI" id="CHEBI:29108"/>
        <label>1</label>
    </ligand>
</feature>
<feature type="binding site" evidence="10">
    <location>
        <position position="691"/>
    </location>
    <ligand>
        <name>Fe cation</name>
        <dbReference type="ChEBI" id="CHEBI:24875"/>
        <note>catalytic</note>
    </ligand>
</feature>
<evidence type="ECO:0000259" key="17">
    <source>
        <dbReference type="PROSITE" id="PS51393"/>
    </source>
</evidence>
<evidence type="ECO:0000256" key="9">
    <source>
        <dbReference type="ARBA" id="ARBA00023098"/>
    </source>
</evidence>
<evidence type="ECO:0000256" key="13">
    <source>
        <dbReference type="PROSITE-ProRule" id="PRU00152"/>
    </source>
</evidence>
<evidence type="ECO:0000256" key="8">
    <source>
        <dbReference type="ARBA" id="ARBA00023004"/>
    </source>
</evidence>
<keyword evidence="8 10" id="KW-0408">Iron</keyword>
<dbReference type="Gene3D" id="3.10.450.60">
    <property type="match status" value="1"/>
</dbReference>
<dbReference type="SMART" id="SM00308">
    <property type="entry name" value="LH2"/>
    <property type="match status" value="1"/>
</dbReference>
<protein>
    <submittedName>
        <fullName evidence="18">Arachidonate 15-lipoxygenase B-like</fullName>
    </submittedName>
</protein>
<dbReference type="InterPro" id="IPR001885">
    <property type="entry name" value="LipOase_mml"/>
</dbReference>
<evidence type="ECO:0000256" key="11">
    <source>
        <dbReference type="PIRSR" id="PIRSR601885-2"/>
    </source>
</evidence>
<keyword evidence="9" id="KW-0443">Lipid metabolism</keyword>
<dbReference type="PROSITE" id="PS50095">
    <property type="entry name" value="PLAT"/>
    <property type="match status" value="1"/>
</dbReference>
<dbReference type="FunFam" id="1.20.245.10:FF:000001">
    <property type="entry name" value="Arachidonate 5-lipoxygenase a"/>
    <property type="match status" value="1"/>
</dbReference>
<keyword evidence="7 14" id="KW-0560">Oxidoreductase</keyword>
<evidence type="ECO:0000256" key="6">
    <source>
        <dbReference type="ARBA" id="ARBA00022964"/>
    </source>
</evidence>
<dbReference type="PaxDb" id="30732-ENSOMEP00000002643"/>
<feature type="binding site" evidence="10">
    <location>
        <position position="568"/>
    </location>
    <ligand>
        <name>Fe cation</name>
        <dbReference type="ChEBI" id="CHEBI:24875"/>
        <note>catalytic</note>
    </ligand>
</feature>
<dbReference type="OMA" id="QKTFTKF"/>
<comment type="pathway">
    <text evidence="2">Lipid metabolism.</text>
</comment>
<evidence type="ECO:0000259" key="16">
    <source>
        <dbReference type="PROSITE" id="PS50095"/>
    </source>
</evidence>
<comment type="similarity">
    <text evidence="3 14">Belongs to the lipoxygenase family.</text>
</comment>
<dbReference type="Pfam" id="PF00305">
    <property type="entry name" value="Lipoxygenase"/>
    <property type="match status" value="1"/>
</dbReference>
<keyword evidence="5 10" id="KW-0479">Metal-binding</keyword>
<dbReference type="Proteomes" id="UP000261560">
    <property type="component" value="Unplaced"/>
</dbReference>
<evidence type="ECO:0000256" key="4">
    <source>
        <dbReference type="ARBA" id="ARBA00022490"/>
    </source>
</evidence>
<reference evidence="18" key="2">
    <citation type="submission" date="2025-09" db="UniProtKB">
        <authorList>
            <consortium name="Ensembl"/>
        </authorList>
    </citation>
    <scope>IDENTIFICATION</scope>
</reference>
<evidence type="ECO:0000256" key="5">
    <source>
        <dbReference type="ARBA" id="ARBA00022723"/>
    </source>
</evidence>
<dbReference type="InterPro" id="IPR001024">
    <property type="entry name" value="PLAT/LH2_dom"/>
</dbReference>
<dbReference type="PRINTS" id="PR00087">
    <property type="entry name" value="LIPOXYGENASE"/>
</dbReference>
<feature type="site" description="Essential for stabilizing binding to COTL1" evidence="12">
    <location>
        <position position="127"/>
    </location>
</feature>
<evidence type="ECO:0000256" key="7">
    <source>
        <dbReference type="ARBA" id="ARBA00023002"/>
    </source>
</evidence>
<feature type="binding site" evidence="10">
    <location>
        <position position="388"/>
    </location>
    <ligand>
        <name>Fe cation</name>
        <dbReference type="ChEBI" id="CHEBI:24875"/>
        <note>catalytic</note>
    </ligand>
</feature>
<evidence type="ECO:0000256" key="14">
    <source>
        <dbReference type="RuleBase" id="RU003974"/>
    </source>
</evidence>
<dbReference type="Gene3D" id="1.20.245.10">
    <property type="entry name" value="Lipoxygenase-1, Domain 5"/>
    <property type="match status" value="1"/>
</dbReference>
<dbReference type="InterPro" id="IPR036226">
    <property type="entry name" value="LipOase_C_sf"/>
</dbReference>
<dbReference type="GO" id="GO:0005506">
    <property type="term" value="F:iron ion binding"/>
    <property type="evidence" value="ECO:0007669"/>
    <property type="project" value="InterPro"/>
</dbReference>
<dbReference type="STRING" id="30732.ENSOMEP00000002643"/>
<dbReference type="SUPFAM" id="SSF49723">
    <property type="entry name" value="Lipase/lipooxygenase domain (PLAT/LH2 domain)"/>
    <property type="match status" value="1"/>
</dbReference>
<keyword evidence="15" id="KW-0732">Signal</keyword>
<feature type="signal peptide" evidence="15">
    <location>
        <begin position="1"/>
        <end position="22"/>
    </location>
</feature>
<dbReference type="RefSeq" id="XP_024115932.1">
    <property type="nucleotide sequence ID" value="XM_024260164.2"/>
</dbReference>
<comment type="caution">
    <text evidence="13">Lacks conserved residue(s) required for the propagation of feature annotation.</text>
</comment>
<evidence type="ECO:0000256" key="2">
    <source>
        <dbReference type="ARBA" id="ARBA00005189"/>
    </source>
</evidence>
<keyword evidence="11" id="KW-0106">Calcium</keyword>
<dbReference type="PROSITE" id="PS51393">
    <property type="entry name" value="LIPOXYGENASE_3"/>
    <property type="match status" value="1"/>
</dbReference>
<evidence type="ECO:0000256" key="10">
    <source>
        <dbReference type="PIRSR" id="PIRSR601885-1"/>
    </source>
</evidence>
<dbReference type="Pfam" id="PF01477">
    <property type="entry name" value="PLAT"/>
    <property type="match status" value="1"/>
</dbReference>
<dbReference type="PRINTS" id="PR00467">
    <property type="entry name" value="MAMLPOXGNASE"/>
</dbReference>
<proteinExistence type="inferred from homology"/>
<feature type="binding site" evidence="11">
    <location>
        <position position="103"/>
    </location>
    <ligand>
        <name>Ca(2+)</name>
        <dbReference type="ChEBI" id="CHEBI:29108"/>
        <label>1</label>
    </ligand>
</feature>
<dbReference type="PANTHER" id="PTHR11771">
    <property type="entry name" value="LIPOXYGENASE"/>
    <property type="match status" value="1"/>
</dbReference>
<evidence type="ECO:0000313" key="19">
    <source>
        <dbReference type="Proteomes" id="UP000261560"/>
    </source>
</evidence>
<dbReference type="GeneID" id="112137719"/>
<dbReference type="GO" id="GO:0005737">
    <property type="term" value="C:cytoplasm"/>
    <property type="evidence" value="ECO:0007669"/>
    <property type="project" value="UniProtKB-SubCell"/>
</dbReference>
<dbReference type="InterPro" id="IPR000907">
    <property type="entry name" value="LipOase"/>
</dbReference>
<dbReference type="InterPro" id="IPR013819">
    <property type="entry name" value="LipOase_C"/>
</dbReference>
<dbReference type="GeneTree" id="ENSGT00940000155191"/>
<feature type="chain" id="PRO_5017338434" evidence="15">
    <location>
        <begin position="23"/>
        <end position="691"/>
    </location>
</feature>
<organism evidence="18 19">
    <name type="scientific">Oryzias melastigma</name>
    <name type="common">Marine medaka</name>
    <dbReference type="NCBI Taxonomy" id="30732"/>
    <lineage>
        <taxon>Eukaryota</taxon>
        <taxon>Metazoa</taxon>
        <taxon>Chordata</taxon>
        <taxon>Craniata</taxon>
        <taxon>Vertebrata</taxon>
        <taxon>Euteleostomi</taxon>
        <taxon>Actinopterygii</taxon>
        <taxon>Neopterygii</taxon>
        <taxon>Teleostei</taxon>
        <taxon>Neoteleostei</taxon>
        <taxon>Acanthomorphata</taxon>
        <taxon>Ovalentaria</taxon>
        <taxon>Atherinomorphae</taxon>
        <taxon>Beloniformes</taxon>
        <taxon>Adrianichthyidae</taxon>
        <taxon>Oryziinae</taxon>
        <taxon>Oryzias</taxon>
    </lineage>
</organism>
<dbReference type="KEGG" id="oml:112137719"/>
<dbReference type="PROSITE" id="PS00711">
    <property type="entry name" value="LIPOXYGENASE_1"/>
    <property type="match status" value="1"/>
</dbReference>
<sequence>MKGALWTWFWCFLNAFFSVALRENMNAEYQVTVYTQNVTFAGTKDDVYITLVGQRGSSKHMKMGRNKFFFHRGHESTFIVTCSADLGPLLQIHLEKRGVVTKDKWLPAKVEVRSPHGKLYTFPIYHWLTKKQNHFFREGAAVLDFQEKNPQMFKMRKKELEKRKNAYRWAVYKEGMPLCIKANGLMSLPPDDRYPFTRDLEFAYTGGAALAKLGLESLSKFTNKWKCMRDIENLYKYHVTSISDYAMKYWREDAFFGYQFLNGVNPMMIQLCKTLPSKFPVPLDMILSPSRLTLRSEMKRGNIFLCDYNILDGVETRTINGRKQFLTAPLVLLHKNEYNQMMPIAIQLNQKPGIYNPIFFPTDSEYDWLLAKMYVRSADFNLHELNFHLLRTHLLAEVYAVALQRNLPRVHPVYKLLIRHTRYTLQINILARSNLISKSGIVTQFTASGGRGMLTLMDRSVSSLTYRSLCIPDDIADRGLEDVPNFYYRDDGVKLWNIMHRFVYGVLSFYYRNDWMVQNDAELQNWIQDIFENGFLRRRETGIPHKFTTLAELVKFVTMVMFTCSAQHAAVNSGQYDFYGWMPNAPSTMQEPPPTQKGRADEATILSTLPDVETTVNIIATVWLLSMEAADARHLHEFVEEHFTEDFPNSKVKVFQQELKRLSRVIQRRNKGLELPYNFLDPKLVENSVAI</sequence>
<dbReference type="GO" id="GO:0034440">
    <property type="term" value="P:lipid oxidation"/>
    <property type="evidence" value="ECO:0007669"/>
    <property type="project" value="InterPro"/>
</dbReference>
<comment type="cofactor">
    <cofactor evidence="10">
        <name>Fe cation</name>
        <dbReference type="ChEBI" id="CHEBI:24875"/>
    </cofactor>
    <text evidence="10">Binds 1 Fe cation per subunit.</text>
</comment>
<feature type="domain" description="PLAT" evidence="16">
    <location>
        <begin position="27"/>
        <end position="142"/>
    </location>
</feature>
<name>A0A3B3BC85_ORYME</name>
<accession>A0A3B3BC85</accession>
<feature type="binding site" evidence="10">
    <location>
        <position position="393"/>
    </location>
    <ligand>
        <name>Fe cation</name>
        <dbReference type="ChEBI" id="CHEBI:24875"/>
        <note>catalytic</note>
    </ligand>
</feature>
<evidence type="ECO:0000256" key="3">
    <source>
        <dbReference type="ARBA" id="ARBA00009419"/>
    </source>
</evidence>
<keyword evidence="6 14" id="KW-0223">Dioxygenase</keyword>
<dbReference type="SUPFAM" id="SSF48484">
    <property type="entry name" value="Lipoxigenase"/>
    <property type="match status" value="1"/>
</dbReference>
<dbReference type="InterPro" id="IPR036392">
    <property type="entry name" value="PLAT/LH2_dom_sf"/>
</dbReference>
<keyword evidence="4" id="KW-0963">Cytoplasm</keyword>
<evidence type="ECO:0000256" key="15">
    <source>
        <dbReference type="SAM" id="SignalP"/>
    </source>
</evidence>